<protein>
    <submittedName>
        <fullName evidence="1">Uncharacterized protein</fullName>
    </submittedName>
</protein>
<dbReference type="PROSITE" id="PS51257">
    <property type="entry name" value="PROKAR_LIPOPROTEIN"/>
    <property type="match status" value="1"/>
</dbReference>
<evidence type="ECO:0000313" key="1">
    <source>
        <dbReference type="EMBL" id="CUJ92035.1"/>
    </source>
</evidence>
<gene>
    <name evidence="1" type="ORF">PH7735_01440</name>
</gene>
<proteinExistence type="predicted"/>
<dbReference type="EMBL" id="CYTW01000001">
    <property type="protein sequence ID" value="CUJ92035.1"/>
    <property type="molecule type" value="Genomic_DNA"/>
</dbReference>
<organism evidence="1 2">
    <name type="scientific">Shimia thalassica</name>
    <dbReference type="NCBI Taxonomy" id="1715693"/>
    <lineage>
        <taxon>Bacteria</taxon>
        <taxon>Pseudomonadati</taxon>
        <taxon>Pseudomonadota</taxon>
        <taxon>Alphaproteobacteria</taxon>
        <taxon>Rhodobacterales</taxon>
        <taxon>Roseobacteraceae</taxon>
    </lineage>
</organism>
<name>A0A0P1I605_9RHOB</name>
<dbReference type="AlphaFoldDB" id="A0A0P1I605"/>
<accession>A0A0P1I605</accession>
<evidence type="ECO:0000313" key="2">
    <source>
        <dbReference type="Proteomes" id="UP000051870"/>
    </source>
</evidence>
<reference evidence="2" key="1">
    <citation type="submission" date="2015-09" db="EMBL/GenBank/DDBJ databases">
        <authorList>
            <person name="Rodrigo-Torres Lidia"/>
            <person name="Arahal R.David."/>
        </authorList>
    </citation>
    <scope>NUCLEOTIDE SEQUENCE [LARGE SCALE GENOMIC DNA]</scope>
    <source>
        <strain evidence="2">CECT 7735</strain>
    </source>
</reference>
<dbReference type="Proteomes" id="UP000051870">
    <property type="component" value="Unassembled WGS sequence"/>
</dbReference>
<sequence>MCNLCKGFDARRLAFASTLVVLGAMLSSCTEPVSDHAEDSPADRIAIGMNETQIIKILGTPDRSTWPADIASLNDGCDSYAYLHENQKFFLHVYYNLGEVAKITDANPLVCAIL</sequence>
<dbReference type="STRING" id="1715693.PH7735_01440"/>
<keyword evidence="2" id="KW-1185">Reference proteome</keyword>